<keyword evidence="3" id="KW-0677">Repeat</keyword>
<dbReference type="SUPFAM" id="SSF50729">
    <property type="entry name" value="PH domain-like"/>
    <property type="match status" value="1"/>
</dbReference>
<evidence type="ECO:0000256" key="4">
    <source>
        <dbReference type="ARBA" id="ARBA00023054"/>
    </source>
</evidence>
<reference evidence="7 8" key="1">
    <citation type="submission" date="2021-06" db="EMBL/GenBank/DDBJ databases">
        <authorList>
            <person name="Palmer J.M."/>
        </authorList>
    </citation>
    <scope>NUCLEOTIDE SEQUENCE [LARGE SCALE GENOMIC DNA]</scope>
    <source>
        <strain evidence="7 8">GA_2019</strain>
        <tissue evidence="7">Muscle</tissue>
    </source>
</reference>
<keyword evidence="2" id="KW-0963">Cytoplasm</keyword>
<dbReference type="Gene3D" id="2.30.29.30">
    <property type="entry name" value="Pleckstrin-homology domain (PH domain)/Phosphotyrosine-binding domain (PTB)"/>
    <property type="match status" value="1"/>
</dbReference>
<accession>A0ABV0N962</accession>
<feature type="compositionally biased region" description="Low complexity" evidence="5">
    <location>
        <begin position="38"/>
        <end position="48"/>
    </location>
</feature>
<evidence type="ECO:0000259" key="6">
    <source>
        <dbReference type="PROSITE" id="PS50003"/>
    </source>
</evidence>
<dbReference type="PROSITE" id="PS50003">
    <property type="entry name" value="PH_DOMAIN"/>
    <property type="match status" value="1"/>
</dbReference>
<dbReference type="InterPro" id="IPR030113">
    <property type="entry name" value="AFAP"/>
</dbReference>
<feature type="non-terminal residue" evidence="7">
    <location>
        <position position="1"/>
    </location>
</feature>
<protein>
    <submittedName>
        <fullName evidence="7">Actin filament-associated protein 1</fullName>
    </submittedName>
</protein>
<feature type="compositionally biased region" description="Pro residues" evidence="5">
    <location>
        <begin position="1"/>
        <end position="10"/>
    </location>
</feature>
<keyword evidence="4" id="KW-0175">Coiled coil</keyword>
<evidence type="ECO:0000256" key="1">
    <source>
        <dbReference type="ARBA" id="ARBA00004496"/>
    </source>
</evidence>
<dbReference type="InterPro" id="IPR001849">
    <property type="entry name" value="PH_domain"/>
</dbReference>
<keyword evidence="8" id="KW-1185">Reference proteome</keyword>
<sequence length="277" mass="30493">APNGNPPPLPSSSLPEGYYEEAVPLSPGKAPEYITSNYDSDAMSSSYESYDEEEEDGKCQKMHHQWPSEEASMDLVKDARICAFLLRKKRFGQWTKLLCVIKDNKLLCYKSSKDQTPQMELTLSGCSIMHIPKDGKKKKHELKIVHQGADALVLAVHSKEQAEEWLKVMREVCVNGSADMDGGASGLPVLKTELEKRSSDADATHENGHSDSKDQGKAKKNSKPEQKTGTVGKGAGKKITKIISLGKKKPSTDDQTSSAEEDVPTCGKKVTINFEFY</sequence>
<dbReference type="EMBL" id="JAHRIO010030481">
    <property type="protein sequence ID" value="MEQ2167929.1"/>
    <property type="molecule type" value="Genomic_DNA"/>
</dbReference>
<feature type="compositionally biased region" description="Basic and acidic residues" evidence="5">
    <location>
        <begin position="196"/>
        <end position="226"/>
    </location>
</feature>
<evidence type="ECO:0000256" key="3">
    <source>
        <dbReference type="ARBA" id="ARBA00022737"/>
    </source>
</evidence>
<dbReference type="Proteomes" id="UP001476798">
    <property type="component" value="Unassembled WGS sequence"/>
</dbReference>
<dbReference type="PANTHER" id="PTHR14338">
    <property type="entry name" value="ACTIN FILAMENT-ASSOCIATED PROTEIN 1 FAMILY MEMBER"/>
    <property type="match status" value="1"/>
</dbReference>
<gene>
    <name evidence="7" type="primary">AFAP1_1</name>
    <name evidence="7" type="ORF">GOODEAATRI_009067</name>
</gene>
<evidence type="ECO:0000313" key="7">
    <source>
        <dbReference type="EMBL" id="MEQ2167929.1"/>
    </source>
</evidence>
<comment type="subcellular location">
    <subcellularLocation>
        <location evidence="1">Cytoplasm</location>
    </subcellularLocation>
</comment>
<name>A0ABV0N962_9TELE</name>
<evidence type="ECO:0000313" key="8">
    <source>
        <dbReference type="Proteomes" id="UP001476798"/>
    </source>
</evidence>
<feature type="region of interest" description="Disordered" evidence="5">
    <location>
        <begin position="196"/>
        <end position="264"/>
    </location>
</feature>
<dbReference type="InterPro" id="IPR011993">
    <property type="entry name" value="PH-like_dom_sf"/>
</dbReference>
<dbReference type="SMART" id="SM00233">
    <property type="entry name" value="PH"/>
    <property type="match status" value="1"/>
</dbReference>
<feature type="domain" description="PH" evidence="6">
    <location>
        <begin position="78"/>
        <end position="174"/>
    </location>
</feature>
<evidence type="ECO:0000256" key="5">
    <source>
        <dbReference type="SAM" id="MobiDB-lite"/>
    </source>
</evidence>
<feature type="region of interest" description="Disordered" evidence="5">
    <location>
        <begin position="1"/>
        <end position="56"/>
    </location>
</feature>
<dbReference type="PANTHER" id="PTHR14338:SF8">
    <property type="entry name" value="ACTIN FILAMENT-ASSOCIATED PROTEIN 1"/>
    <property type="match status" value="1"/>
</dbReference>
<proteinExistence type="predicted"/>
<comment type="caution">
    <text evidence="7">The sequence shown here is derived from an EMBL/GenBank/DDBJ whole genome shotgun (WGS) entry which is preliminary data.</text>
</comment>
<dbReference type="CDD" id="cd13306">
    <property type="entry name" value="PH1_AFAP"/>
    <property type="match status" value="1"/>
</dbReference>
<dbReference type="Pfam" id="PF00169">
    <property type="entry name" value="PH"/>
    <property type="match status" value="1"/>
</dbReference>
<evidence type="ECO:0000256" key="2">
    <source>
        <dbReference type="ARBA" id="ARBA00022490"/>
    </source>
</evidence>
<organism evidence="7 8">
    <name type="scientific">Goodea atripinnis</name>
    <dbReference type="NCBI Taxonomy" id="208336"/>
    <lineage>
        <taxon>Eukaryota</taxon>
        <taxon>Metazoa</taxon>
        <taxon>Chordata</taxon>
        <taxon>Craniata</taxon>
        <taxon>Vertebrata</taxon>
        <taxon>Euteleostomi</taxon>
        <taxon>Actinopterygii</taxon>
        <taxon>Neopterygii</taxon>
        <taxon>Teleostei</taxon>
        <taxon>Neoteleostei</taxon>
        <taxon>Acanthomorphata</taxon>
        <taxon>Ovalentaria</taxon>
        <taxon>Atherinomorphae</taxon>
        <taxon>Cyprinodontiformes</taxon>
        <taxon>Goodeidae</taxon>
        <taxon>Goodea</taxon>
    </lineage>
</organism>